<organism evidence="1 2">
    <name type="scientific">Araneus ventricosus</name>
    <name type="common">Orbweaver spider</name>
    <name type="synonym">Epeira ventricosa</name>
    <dbReference type="NCBI Taxonomy" id="182803"/>
    <lineage>
        <taxon>Eukaryota</taxon>
        <taxon>Metazoa</taxon>
        <taxon>Ecdysozoa</taxon>
        <taxon>Arthropoda</taxon>
        <taxon>Chelicerata</taxon>
        <taxon>Arachnida</taxon>
        <taxon>Araneae</taxon>
        <taxon>Araneomorphae</taxon>
        <taxon>Entelegynae</taxon>
        <taxon>Araneoidea</taxon>
        <taxon>Araneidae</taxon>
        <taxon>Araneus</taxon>
    </lineage>
</organism>
<reference evidence="1 2" key="1">
    <citation type="journal article" date="2019" name="Sci. Rep.">
        <title>Orb-weaving spider Araneus ventricosus genome elucidates the spidroin gene catalogue.</title>
        <authorList>
            <person name="Kono N."/>
            <person name="Nakamura H."/>
            <person name="Ohtoshi R."/>
            <person name="Moran D.A.P."/>
            <person name="Shinohara A."/>
            <person name="Yoshida Y."/>
            <person name="Fujiwara M."/>
            <person name="Mori M."/>
            <person name="Tomita M."/>
            <person name="Arakawa K."/>
        </authorList>
    </citation>
    <scope>NUCLEOTIDE SEQUENCE [LARGE SCALE GENOMIC DNA]</scope>
</reference>
<dbReference type="EMBL" id="BGPR01011014">
    <property type="protein sequence ID" value="GBN49176.1"/>
    <property type="molecule type" value="Genomic_DNA"/>
</dbReference>
<proteinExistence type="predicted"/>
<dbReference type="AlphaFoldDB" id="A0A4Y2PGL5"/>
<keyword evidence="2" id="KW-1185">Reference proteome</keyword>
<evidence type="ECO:0000313" key="1">
    <source>
        <dbReference type="EMBL" id="GBN49176.1"/>
    </source>
</evidence>
<comment type="caution">
    <text evidence="1">The sequence shown here is derived from an EMBL/GenBank/DDBJ whole genome shotgun (WGS) entry which is preliminary data.</text>
</comment>
<gene>
    <name evidence="1" type="ORF">AVEN_264319_1</name>
</gene>
<evidence type="ECO:0000313" key="2">
    <source>
        <dbReference type="Proteomes" id="UP000499080"/>
    </source>
</evidence>
<dbReference type="Proteomes" id="UP000499080">
    <property type="component" value="Unassembled WGS sequence"/>
</dbReference>
<sequence>MPLGSEPRILTTRHKEFPMSGDGYGLINIRVRLCSTVRYRSNPSLFDTLKAAGERTKITAPEMSGRHLALPKQNLFINERLTNINRTWALFN</sequence>
<accession>A0A4Y2PGL5</accession>
<name>A0A4Y2PGL5_ARAVE</name>
<protein>
    <submittedName>
        <fullName evidence="1">Uncharacterized protein</fullName>
    </submittedName>
</protein>